<reference evidence="1" key="1">
    <citation type="submission" date="2021-03" db="EMBL/GenBank/DDBJ databases">
        <title>Genomic Encyclopedia of Type Strains, Phase IV (KMG-IV): sequencing the most valuable type-strain genomes for metagenomic binning, comparative biology and taxonomic classification.</title>
        <authorList>
            <person name="Goeker M."/>
        </authorList>
    </citation>
    <scope>NUCLEOTIDE SEQUENCE</scope>
    <source>
        <strain evidence="1">DSM 15523</strain>
        <strain evidence="2 4">DSM 16476</strain>
    </source>
</reference>
<protein>
    <recommendedName>
        <fullName evidence="5">N-acetylglutamate synthase</fullName>
    </recommendedName>
</protein>
<dbReference type="OrthoDB" id="5684515at2"/>
<evidence type="ECO:0008006" key="5">
    <source>
        <dbReference type="Google" id="ProtNLM"/>
    </source>
</evidence>
<dbReference type="Proteomes" id="UP001138672">
    <property type="component" value="Unassembled WGS sequence"/>
</dbReference>
<evidence type="ECO:0000313" key="2">
    <source>
        <dbReference type="EMBL" id="MDQ0333649.1"/>
    </source>
</evidence>
<sequence length="117" mass="13258">MHIKDTINYNNRKFRPVQNSEHGETTKDTLFEYIQEGNILTSTYSGGKIIKGHLIGLVDTVGNINMRYHQVNENGVLMTGVCKSTPERLPNGKIRLHENWTWTSGDKSNGISILEEI</sequence>
<dbReference type="RefSeq" id="WP_057783773.1">
    <property type="nucleotide sequence ID" value="NZ_JAGGJQ010000002.1"/>
</dbReference>
<evidence type="ECO:0000313" key="1">
    <source>
        <dbReference type="EMBL" id="MBP1838872.1"/>
    </source>
</evidence>
<dbReference type="EMBL" id="JAUSUU010000001">
    <property type="protein sequence ID" value="MDQ0333649.1"/>
    <property type="molecule type" value="Genomic_DNA"/>
</dbReference>
<keyword evidence="4" id="KW-1185">Reference proteome</keyword>
<dbReference type="AlphaFoldDB" id="A0A9X0YKG4"/>
<gene>
    <name evidence="1" type="ORF">J2Z56_000778</name>
    <name evidence="2" type="ORF">J2Z57_000071</name>
</gene>
<organism evidence="1 3">
    <name type="scientific">Formosa algae</name>
    <dbReference type="NCBI Taxonomy" id="225843"/>
    <lineage>
        <taxon>Bacteria</taxon>
        <taxon>Pseudomonadati</taxon>
        <taxon>Bacteroidota</taxon>
        <taxon>Flavobacteriia</taxon>
        <taxon>Flavobacteriales</taxon>
        <taxon>Flavobacteriaceae</taxon>
        <taxon>Formosa</taxon>
    </lineage>
</organism>
<proteinExistence type="predicted"/>
<dbReference type="EMBL" id="JAGGJQ010000002">
    <property type="protein sequence ID" value="MBP1838872.1"/>
    <property type="molecule type" value="Genomic_DNA"/>
</dbReference>
<name>A0A9X0YKG4_9FLAO</name>
<dbReference type="Pfam" id="PF26421">
    <property type="entry name" value="Avidin_like"/>
    <property type="match status" value="1"/>
</dbReference>
<evidence type="ECO:0000313" key="3">
    <source>
        <dbReference type="Proteomes" id="UP001138672"/>
    </source>
</evidence>
<dbReference type="InterPro" id="IPR058595">
    <property type="entry name" value="Avidin-like"/>
</dbReference>
<dbReference type="Proteomes" id="UP001231587">
    <property type="component" value="Unassembled WGS sequence"/>
</dbReference>
<comment type="caution">
    <text evidence="1">The sequence shown here is derived from an EMBL/GenBank/DDBJ whole genome shotgun (WGS) entry which is preliminary data.</text>
</comment>
<evidence type="ECO:0000313" key="4">
    <source>
        <dbReference type="Proteomes" id="UP001231587"/>
    </source>
</evidence>
<accession>A0A9X0YKG4</accession>